<sequence>MLFAAYCFEKNRRDKKMQLYIKELVEELGDDVEANQIRNELHMTKDGKKESIKAKFKSWLGMKQKLGSKEGTKSGSKEGTKSGSKEATKSGSKEATKSGSKEGIKQSKSKEKVLSFLNIISNSKEQTSKSKTVHSTSKGSATQKKSGSKEQSSSSTAATTLTGSTSYSKESRAKKLKKPINGKNSKPFNQMQRGGKNWKDLVAGKKPK</sequence>
<organism evidence="2 3">
    <name type="scientific">Haemonchus contortus</name>
    <name type="common">Barber pole worm</name>
    <dbReference type="NCBI Taxonomy" id="6289"/>
    <lineage>
        <taxon>Eukaryota</taxon>
        <taxon>Metazoa</taxon>
        <taxon>Ecdysozoa</taxon>
        <taxon>Nematoda</taxon>
        <taxon>Chromadorea</taxon>
        <taxon>Rhabditida</taxon>
        <taxon>Rhabditina</taxon>
        <taxon>Rhabditomorpha</taxon>
        <taxon>Strongyloidea</taxon>
        <taxon>Trichostrongylidae</taxon>
        <taxon>Haemonchus</taxon>
    </lineage>
</organism>
<dbReference type="AlphaFoldDB" id="A0A7I4XUF1"/>
<reference evidence="3" key="1">
    <citation type="submission" date="2020-12" db="UniProtKB">
        <authorList>
            <consortium name="WormBaseParasite"/>
        </authorList>
    </citation>
    <scope>IDENTIFICATION</scope>
    <source>
        <strain evidence="3">MHco3</strain>
    </source>
</reference>
<dbReference type="WBParaSite" id="HCON_00012425-00001">
    <property type="protein sequence ID" value="HCON_00012425-00001"/>
    <property type="gene ID" value="HCON_00012425"/>
</dbReference>
<evidence type="ECO:0000313" key="2">
    <source>
        <dbReference type="Proteomes" id="UP000025227"/>
    </source>
</evidence>
<feature type="region of interest" description="Disordered" evidence="1">
    <location>
        <begin position="63"/>
        <end position="109"/>
    </location>
</feature>
<feature type="compositionally biased region" description="Polar residues" evidence="1">
    <location>
        <begin position="182"/>
        <end position="192"/>
    </location>
</feature>
<dbReference type="Proteomes" id="UP000025227">
    <property type="component" value="Unplaced"/>
</dbReference>
<feature type="compositionally biased region" description="Low complexity" evidence="1">
    <location>
        <begin position="129"/>
        <end position="168"/>
    </location>
</feature>
<feature type="region of interest" description="Disordered" evidence="1">
    <location>
        <begin position="121"/>
        <end position="208"/>
    </location>
</feature>
<evidence type="ECO:0000256" key="1">
    <source>
        <dbReference type="SAM" id="MobiDB-lite"/>
    </source>
</evidence>
<name>A0A7I4XUF1_HAECO</name>
<evidence type="ECO:0000313" key="3">
    <source>
        <dbReference type="WBParaSite" id="HCON_00012425-00001"/>
    </source>
</evidence>
<protein>
    <submittedName>
        <fullName evidence="3">DEK_C domain-containing protein</fullName>
    </submittedName>
</protein>
<proteinExistence type="predicted"/>
<feature type="compositionally biased region" description="Basic and acidic residues" evidence="1">
    <location>
        <begin position="67"/>
        <end position="109"/>
    </location>
</feature>
<feature type="compositionally biased region" description="Basic and acidic residues" evidence="1">
    <location>
        <begin position="197"/>
        <end position="208"/>
    </location>
</feature>
<accession>A0A7I4XUF1</accession>
<keyword evidence="2" id="KW-1185">Reference proteome</keyword>